<dbReference type="EMBL" id="VLTN01000035">
    <property type="protein sequence ID" value="KAA0150324.1"/>
    <property type="molecule type" value="Genomic_DNA"/>
</dbReference>
<protein>
    <recommendedName>
        <fullName evidence="4">Aspartyl/asparaginy/proline hydroxylase domain-containing protein</fullName>
    </recommendedName>
</protein>
<proteinExistence type="inferred from homology"/>
<keyword evidence="10" id="KW-1185">Reference proteome</keyword>
<dbReference type="GO" id="GO:0016020">
    <property type="term" value="C:membrane"/>
    <property type="evidence" value="ECO:0007669"/>
    <property type="project" value="TreeGrafter"/>
</dbReference>
<evidence type="ECO:0000313" key="9">
    <source>
        <dbReference type="Proteomes" id="UP000322899"/>
    </source>
</evidence>
<sequence length="264" mass="29299">MASAAGKEPAWGGILDAPVEEFVPKDEDFAIEFEAPLVRWPAASPLPPFHRWEEVYPFLGPVRRFRKALLSEVMGEEPTRRWVEWPETGLYKPDDPSAAEEGAAEADWRVIPLVYTFPANDPSATVWVERECSRLPLATRLLRAIPGVRTALFSRLGPGTRLAPHRGWASLANHVLRCHLALSVPGPRTCGVVVDGVVQWHEEGKIIVFDDSKAHFAFNNHDTDARTVLIFDIARPEGLGEGEATGGETRELQEFIKAFMSGRA</sequence>
<dbReference type="Proteomes" id="UP000323011">
    <property type="component" value="Unassembled WGS sequence"/>
</dbReference>
<dbReference type="Proteomes" id="UP000322899">
    <property type="component" value="Unassembled WGS sequence"/>
</dbReference>
<organism evidence="5 10">
    <name type="scientific">Cafeteria roenbergensis</name>
    <name type="common">Marine flagellate</name>
    <dbReference type="NCBI Taxonomy" id="33653"/>
    <lineage>
        <taxon>Eukaryota</taxon>
        <taxon>Sar</taxon>
        <taxon>Stramenopiles</taxon>
        <taxon>Bigyra</taxon>
        <taxon>Opalozoa</taxon>
        <taxon>Bicosoecida</taxon>
        <taxon>Cafeteriaceae</taxon>
        <taxon>Cafeteria</taxon>
    </lineage>
</organism>
<feature type="domain" description="Aspartyl/asparaginy/proline hydroxylase" evidence="4">
    <location>
        <begin position="100"/>
        <end position="236"/>
    </location>
</feature>
<dbReference type="InterPro" id="IPR007803">
    <property type="entry name" value="Asp/Arg/Pro-Hydrxlase"/>
</dbReference>
<comment type="similarity">
    <text evidence="1">Belongs to the aspartyl/asparaginyl beta-hydroxylase family.</text>
</comment>
<comment type="caution">
    <text evidence="5">The sequence shown here is derived from an EMBL/GenBank/DDBJ whole genome shotgun (WGS) entry which is preliminary data.</text>
</comment>
<evidence type="ECO:0000313" key="10">
    <source>
        <dbReference type="Proteomes" id="UP000323011"/>
    </source>
</evidence>
<gene>
    <name evidence="8" type="ORF">FNF27_04839</name>
    <name evidence="7" type="ORF">FNF28_02985</name>
    <name evidence="5" type="ORF">FNF29_05336</name>
    <name evidence="6" type="ORF">FNF31_04405</name>
</gene>
<evidence type="ECO:0000256" key="3">
    <source>
        <dbReference type="ARBA" id="ARBA00023002"/>
    </source>
</evidence>
<evidence type="ECO:0000256" key="2">
    <source>
        <dbReference type="ARBA" id="ARBA00022964"/>
    </source>
</evidence>
<keyword evidence="3" id="KW-0560">Oxidoreductase</keyword>
<evidence type="ECO:0000259" key="4">
    <source>
        <dbReference type="Pfam" id="PF05118"/>
    </source>
</evidence>
<dbReference type="AlphaFoldDB" id="A0A5A8CCN1"/>
<dbReference type="PANTHER" id="PTHR46332">
    <property type="entry name" value="ASPARTATE BETA-HYDROXYLASE DOMAIN-CONTAINING PROTEIN 2"/>
    <property type="match status" value="1"/>
</dbReference>
<dbReference type="InterPro" id="IPR051821">
    <property type="entry name" value="Asp/Asn_beta-hydroxylase"/>
</dbReference>
<dbReference type="GO" id="GO:0051213">
    <property type="term" value="F:dioxygenase activity"/>
    <property type="evidence" value="ECO:0007669"/>
    <property type="project" value="UniProtKB-KW"/>
</dbReference>
<dbReference type="EMBL" id="VLTM01000046">
    <property type="protein sequence ID" value="KAA0160239.1"/>
    <property type="molecule type" value="Genomic_DNA"/>
</dbReference>
<dbReference type="PANTHER" id="PTHR46332:SF5">
    <property type="entry name" value="ASPARTATE BETA-HYDROXYLASE DOMAIN CONTAINING 2"/>
    <property type="match status" value="1"/>
</dbReference>
<evidence type="ECO:0000313" key="12">
    <source>
        <dbReference type="Proteomes" id="UP000325113"/>
    </source>
</evidence>
<dbReference type="SUPFAM" id="SSF51197">
    <property type="entry name" value="Clavaminate synthase-like"/>
    <property type="match status" value="1"/>
</dbReference>
<evidence type="ECO:0000313" key="11">
    <source>
        <dbReference type="Proteomes" id="UP000324907"/>
    </source>
</evidence>
<evidence type="ECO:0000313" key="6">
    <source>
        <dbReference type="EMBL" id="KAA0160239.1"/>
    </source>
</evidence>
<accession>A0A5A8CCN1</accession>
<dbReference type="Proteomes" id="UP000325113">
    <property type="component" value="Unassembled WGS sequence"/>
</dbReference>
<dbReference type="OrthoDB" id="438431at2759"/>
<dbReference type="EMBL" id="VLTL01000037">
    <property type="protein sequence ID" value="KAA0166913.1"/>
    <property type="molecule type" value="Genomic_DNA"/>
</dbReference>
<keyword evidence="2" id="KW-0223">Dioxygenase</keyword>
<name>A0A5A8CCN1_CAFRO</name>
<evidence type="ECO:0000256" key="1">
    <source>
        <dbReference type="ARBA" id="ARBA00007730"/>
    </source>
</evidence>
<dbReference type="InterPro" id="IPR027443">
    <property type="entry name" value="IPNS-like_sf"/>
</dbReference>
<dbReference type="Gene3D" id="2.60.120.330">
    <property type="entry name" value="B-lactam Antibiotic, Isopenicillin N Synthase, Chain"/>
    <property type="match status" value="1"/>
</dbReference>
<dbReference type="Pfam" id="PF05118">
    <property type="entry name" value="Asp_Arg_Hydrox"/>
    <property type="match status" value="1"/>
</dbReference>
<reference evidence="9 10" key="1">
    <citation type="submission" date="2019-07" db="EMBL/GenBank/DDBJ databases">
        <title>Genomes of Cafeteria roenbergensis.</title>
        <authorList>
            <person name="Fischer M.G."/>
            <person name="Hackl T."/>
            <person name="Roman M."/>
        </authorList>
    </citation>
    <scope>NUCLEOTIDE SEQUENCE [LARGE SCALE GENOMIC DNA]</scope>
    <source>
        <strain evidence="5 10">BVI</strain>
        <strain evidence="6 12">Cflag</strain>
        <strain evidence="8 9">E4-10P</strain>
        <strain evidence="7 11">RCC970-E3</strain>
    </source>
</reference>
<evidence type="ECO:0000313" key="7">
    <source>
        <dbReference type="EMBL" id="KAA0166913.1"/>
    </source>
</evidence>
<evidence type="ECO:0000313" key="8">
    <source>
        <dbReference type="EMBL" id="KAA0173689.1"/>
    </source>
</evidence>
<dbReference type="Proteomes" id="UP000324907">
    <property type="component" value="Unassembled WGS sequence"/>
</dbReference>
<dbReference type="EMBL" id="VLTO01000030">
    <property type="protein sequence ID" value="KAA0173689.1"/>
    <property type="molecule type" value="Genomic_DNA"/>
</dbReference>
<evidence type="ECO:0000313" key="5">
    <source>
        <dbReference type="EMBL" id="KAA0150324.1"/>
    </source>
</evidence>